<dbReference type="CDD" id="cd01647">
    <property type="entry name" value="RT_LTR"/>
    <property type="match status" value="1"/>
</dbReference>
<dbReference type="Gene3D" id="3.10.10.10">
    <property type="entry name" value="HIV Type 1 Reverse Transcriptase, subunit A, domain 1"/>
    <property type="match status" value="1"/>
</dbReference>
<dbReference type="GO" id="GO:0004519">
    <property type="term" value="F:endonuclease activity"/>
    <property type="evidence" value="ECO:0007669"/>
    <property type="project" value="UniProtKB-KW"/>
</dbReference>
<dbReference type="GO" id="GO:0004190">
    <property type="term" value="F:aspartic-type endopeptidase activity"/>
    <property type="evidence" value="ECO:0007669"/>
    <property type="project" value="InterPro"/>
</dbReference>
<dbReference type="SUPFAM" id="SSF56672">
    <property type="entry name" value="DNA/RNA polymerases"/>
    <property type="match status" value="1"/>
</dbReference>
<dbReference type="GO" id="GO:0006508">
    <property type="term" value="P:proteolysis"/>
    <property type="evidence" value="ECO:0007669"/>
    <property type="project" value="UniProtKB-KW"/>
</dbReference>
<reference evidence="10" key="1">
    <citation type="submission" date="2020-04" db="EMBL/GenBank/DDBJ databases">
        <authorList>
            <person name="Alioto T."/>
            <person name="Alioto T."/>
            <person name="Gomez Garrido J."/>
        </authorList>
    </citation>
    <scope>NUCLEOTIDE SEQUENCE</scope>
    <source>
        <strain evidence="10">A484AB</strain>
    </source>
</reference>
<dbReference type="InterPro" id="IPR001969">
    <property type="entry name" value="Aspartic_peptidase_AS"/>
</dbReference>
<protein>
    <submittedName>
        <fullName evidence="10">Retrovirus-related Pol poly from transposon</fullName>
    </submittedName>
</protein>
<evidence type="ECO:0000313" key="10">
    <source>
        <dbReference type="EMBL" id="CAB3983150.1"/>
    </source>
</evidence>
<keyword evidence="11" id="KW-1185">Reference proteome</keyword>
<dbReference type="GO" id="GO:0003964">
    <property type="term" value="F:RNA-directed DNA polymerase activity"/>
    <property type="evidence" value="ECO:0007669"/>
    <property type="project" value="UniProtKB-KW"/>
</dbReference>
<evidence type="ECO:0000259" key="8">
    <source>
        <dbReference type="PROSITE" id="PS50175"/>
    </source>
</evidence>
<keyword evidence="1" id="KW-0645">Protease</keyword>
<dbReference type="InterPro" id="IPR000477">
    <property type="entry name" value="RT_dom"/>
</dbReference>
<dbReference type="Gene3D" id="3.30.70.270">
    <property type="match status" value="1"/>
</dbReference>
<feature type="non-terminal residue" evidence="10">
    <location>
        <position position="617"/>
    </location>
</feature>
<keyword evidence="2" id="KW-0808">Transferase</keyword>
<dbReference type="Pfam" id="PF13975">
    <property type="entry name" value="gag-asp_proteas"/>
    <property type="match status" value="1"/>
</dbReference>
<dbReference type="SUPFAM" id="SSF51283">
    <property type="entry name" value="dUTPase-like"/>
    <property type="match status" value="1"/>
</dbReference>
<dbReference type="CDD" id="cd00303">
    <property type="entry name" value="retropepsin_like"/>
    <property type="match status" value="1"/>
</dbReference>
<dbReference type="PROSITE" id="PS50878">
    <property type="entry name" value="RT_POL"/>
    <property type="match status" value="1"/>
</dbReference>
<dbReference type="InterPro" id="IPR021109">
    <property type="entry name" value="Peptidase_aspartic_dom_sf"/>
</dbReference>
<dbReference type="InterPro" id="IPR001995">
    <property type="entry name" value="Peptidase_A2_cat"/>
</dbReference>
<keyword evidence="3" id="KW-0548">Nucleotidyltransferase</keyword>
<evidence type="ECO:0000259" key="9">
    <source>
        <dbReference type="PROSITE" id="PS50878"/>
    </source>
</evidence>
<dbReference type="AlphaFoldDB" id="A0A6S7GCR6"/>
<dbReference type="InterPro" id="IPR043502">
    <property type="entry name" value="DNA/RNA_pol_sf"/>
</dbReference>
<keyword evidence="7" id="KW-0695">RNA-directed DNA polymerase</keyword>
<evidence type="ECO:0000256" key="2">
    <source>
        <dbReference type="ARBA" id="ARBA00022679"/>
    </source>
</evidence>
<dbReference type="PANTHER" id="PTHR24559">
    <property type="entry name" value="TRANSPOSON TY3-I GAG-POL POLYPROTEIN"/>
    <property type="match status" value="1"/>
</dbReference>
<dbReference type="PROSITE" id="PS50175">
    <property type="entry name" value="ASP_PROT_RETROV"/>
    <property type="match status" value="1"/>
</dbReference>
<name>A0A6S7GCR6_PARCT</name>
<sequence>RWFAKPDSVYTPSQNEPCFLFARKRSTLSDTVFYPELRKTFYLTVSGKIGGIDANILIDTGSAITVINQDLWDKVRENSNSSLKTTEGQYQTAQTASGEIVHVLGDVNLELSLGNATYTIKTCVLPKLHFMAILGKDFLERFDCVIDFNSGYLKIARDNLVLFNTSNMHEIDTSNYDATFETKEIVQDSLPFADIEPEIHEDSGYSVHAADTYIIPPNSECVIPATFKDCHLTETIGMIEPNTNLPRRFNVCGASALVSVSPSGLVPFRLVNPFEKPIKIFRHTTLGMFFRQQNVISDIMSLSAEQTPSSHDSTSFTENDSYTYPEQTASLEFDISQALTEDQTSQLHNFLVDNADIFSQGTHDLGRTSIVKHQIFTDGSPPIRQRPYRTAPTQRENITQHIQSMLEDDIIEPSASPWASPVVLVKKKEGSTRFCVDYRKLNAVTKKNSYSLPHIQESLDLLGQTQYFTTLDLFSGYWQVEMDESSKEFTAFTTYDGLYEFKVLPFGLCNAPSTFQRLMENVLRGLNWKICLIYIDDIIIFSHSFEEHLAHLELVFSRLREANIKLKATKCHFAFSKVKYLGHIMSRNGIQPDPDKISAVKDFRSRKRLRMFAVFSA</sequence>
<gene>
    <name evidence="10" type="ORF">PACLA_8A030806</name>
</gene>
<dbReference type="PROSITE" id="PS00141">
    <property type="entry name" value="ASP_PROTEASE"/>
    <property type="match status" value="1"/>
</dbReference>
<evidence type="ECO:0000256" key="1">
    <source>
        <dbReference type="ARBA" id="ARBA00022670"/>
    </source>
</evidence>
<evidence type="ECO:0000256" key="4">
    <source>
        <dbReference type="ARBA" id="ARBA00022722"/>
    </source>
</evidence>
<evidence type="ECO:0000256" key="5">
    <source>
        <dbReference type="ARBA" id="ARBA00022759"/>
    </source>
</evidence>
<dbReference type="InterPro" id="IPR053134">
    <property type="entry name" value="RNA-dir_DNA_polymerase"/>
</dbReference>
<comment type="caution">
    <text evidence="10">The sequence shown here is derived from an EMBL/GenBank/DDBJ whole genome shotgun (WGS) entry which is preliminary data.</text>
</comment>
<accession>A0A6S7GCR6</accession>
<proteinExistence type="predicted"/>
<evidence type="ECO:0000313" key="11">
    <source>
        <dbReference type="Proteomes" id="UP001152795"/>
    </source>
</evidence>
<organism evidence="10 11">
    <name type="scientific">Paramuricea clavata</name>
    <name type="common">Red gorgonian</name>
    <name type="synonym">Violescent sea-whip</name>
    <dbReference type="NCBI Taxonomy" id="317549"/>
    <lineage>
        <taxon>Eukaryota</taxon>
        <taxon>Metazoa</taxon>
        <taxon>Cnidaria</taxon>
        <taxon>Anthozoa</taxon>
        <taxon>Octocorallia</taxon>
        <taxon>Malacalcyonacea</taxon>
        <taxon>Plexauridae</taxon>
        <taxon>Paramuricea</taxon>
    </lineage>
</organism>
<evidence type="ECO:0000256" key="6">
    <source>
        <dbReference type="ARBA" id="ARBA00022801"/>
    </source>
</evidence>
<keyword evidence="4" id="KW-0540">Nuclease</keyword>
<dbReference type="Proteomes" id="UP001152795">
    <property type="component" value="Unassembled WGS sequence"/>
</dbReference>
<dbReference type="EMBL" id="CACRXK020000582">
    <property type="protein sequence ID" value="CAB3983150.1"/>
    <property type="molecule type" value="Genomic_DNA"/>
</dbReference>
<dbReference type="FunFam" id="3.10.10.10:FF:000007">
    <property type="entry name" value="Retrovirus-related Pol polyprotein from transposon 17.6-like Protein"/>
    <property type="match status" value="1"/>
</dbReference>
<keyword evidence="6" id="KW-0378">Hydrolase</keyword>
<dbReference type="InterPro" id="IPR043128">
    <property type="entry name" value="Rev_trsase/Diguanyl_cyclase"/>
</dbReference>
<dbReference type="InterPro" id="IPR036157">
    <property type="entry name" value="dUTPase-like_sf"/>
</dbReference>
<dbReference type="FunFam" id="3.10.10.10:FF:000002">
    <property type="entry name" value="Retrovirus-related Pol polyprotein from transposon 17.6-like protein"/>
    <property type="match status" value="1"/>
</dbReference>
<evidence type="ECO:0000256" key="7">
    <source>
        <dbReference type="ARBA" id="ARBA00022918"/>
    </source>
</evidence>
<evidence type="ECO:0000256" key="3">
    <source>
        <dbReference type="ARBA" id="ARBA00022695"/>
    </source>
</evidence>
<dbReference type="OrthoDB" id="5990438at2759"/>
<dbReference type="SUPFAM" id="SSF50630">
    <property type="entry name" value="Acid proteases"/>
    <property type="match status" value="1"/>
</dbReference>
<feature type="domain" description="Peptidase A2" evidence="8">
    <location>
        <begin position="54"/>
        <end position="138"/>
    </location>
</feature>
<dbReference type="PANTHER" id="PTHR24559:SF444">
    <property type="entry name" value="REVERSE TRANSCRIPTASE DOMAIN-CONTAINING PROTEIN"/>
    <property type="match status" value="1"/>
</dbReference>
<dbReference type="Gene3D" id="2.40.70.10">
    <property type="entry name" value="Acid Proteases"/>
    <property type="match status" value="1"/>
</dbReference>
<dbReference type="Pfam" id="PF00078">
    <property type="entry name" value="RVT_1"/>
    <property type="match status" value="1"/>
</dbReference>
<keyword evidence="5" id="KW-0255">Endonuclease</keyword>
<feature type="domain" description="Reverse transcriptase" evidence="9">
    <location>
        <begin position="406"/>
        <end position="585"/>
    </location>
</feature>